<reference evidence="6 7" key="1">
    <citation type="journal article" date="2014" name="Int. J. Syst. Evol. Microbiol.">
        <title>Jeotgalibaca dankookensis gen. nov., sp. nov., a member of the family Carnobacteriaceae, isolated from seujeot (Korean traditional food).</title>
        <authorList>
            <person name="Lee D.G."/>
            <person name="Trujillo M.E."/>
            <person name="Kang H."/>
            <person name="Ahn T.Y."/>
        </authorList>
    </citation>
    <scope>NUCLEOTIDE SEQUENCE [LARGE SCALE GENOMIC DNA]</scope>
    <source>
        <strain evidence="6 7">EX-07</strain>
    </source>
</reference>
<dbReference type="RefSeq" id="WP_062468103.1">
    <property type="nucleotide sequence ID" value="NZ_BBYN01000005.1"/>
</dbReference>
<evidence type="ECO:0000256" key="3">
    <source>
        <dbReference type="SAM" id="MobiDB-lite"/>
    </source>
</evidence>
<evidence type="ECO:0000256" key="4">
    <source>
        <dbReference type="SAM" id="SignalP"/>
    </source>
</evidence>
<evidence type="ECO:0000256" key="2">
    <source>
        <dbReference type="ARBA" id="ARBA00022801"/>
    </source>
</evidence>
<dbReference type="KEGG" id="jda:BW727_100264"/>
<dbReference type="Proteomes" id="UP000188993">
    <property type="component" value="Chromosome"/>
</dbReference>
<evidence type="ECO:0000313" key="6">
    <source>
        <dbReference type="EMBL" id="AQS52672.1"/>
    </source>
</evidence>
<organism evidence="6 7">
    <name type="scientific">Jeotgalibaca dankookensis</name>
    <dbReference type="NCBI Taxonomy" id="708126"/>
    <lineage>
        <taxon>Bacteria</taxon>
        <taxon>Bacillati</taxon>
        <taxon>Bacillota</taxon>
        <taxon>Bacilli</taxon>
        <taxon>Lactobacillales</taxon>
        <taxon>Carnobacteriaceae</taxon>
        <taxon>Jeotgalibaca</taxon>
    </lineage>
</organism>
<dbReference type="Gene3D" id="4.10.80.30">
    <property type="entry name" value="DNA polymerase, domain 6"/>
    <property type="match status" value="1"/>
</dbReference>
<dbReference type="GO" id="GO:0004040">
    <property type="term" value="F:amidase activity"/>
    <property type="evidence" value="ECO:0007669"/>
    <property type="project" value="InterPro"/>
</dbReference>
<dbReference type="OrthoDB" id="9763643at2"/>
<gene>
    <name evidence="6" type="primary">lytG_2</name>
    <name evidence="6" type="ORF">BW727_100264</name>
</gene>
<keyword evidence="6" id="KW-0326">Glycosidase</keyword>
<dbReference type="STRING" id="708126.BW727_100264"/>
<dbReference type="SMART" id="SM00728">
    <property type="entry name" value="ChW"/>
    <property type="match status" value="5"/>
</dbReference>
<name>A0A1S6IM96_9LACT</name>
<dbReference type="Gene3D" id="1.10.530.10">
    <property type="match status" value="1"/>
</dbReference>
<feature type="domain" description="Mannosyl-glycoprotein endo-beta-N-acetylglucosamidase-like" evidence="5">
    <location>
        <begin position="168"/>
        <end position="339"/>
    </location>
</feature>
<feature type="chain" id="PRO_5010542405" evidence="4">
    <location>
        <begin position="31"/>
        <end position="648"/>
    </location>
</feature>
<feature type="signal peptide" evidence="4">
    <location>
        <begin position="1"/>
        <end position="30"/>
    </location>
</feature>
<comment type="similarity">
    <text evidence="1">Belongs to the glycosyl hydrolase 73 family.</text>
</comment>
<feature type="compositionally biased region" description="Acidic residues" evidence="3">
    <location>
        <begin position="52"/>
        <end position="126"/>
    </location>
</feature>
<dbReference type="SMART" id="SM00047">
    <property type="entry name" value="LYZ2"/>
    <property type="match status" value="1"/>
</dbReference>
<sequence>MKKNKGNRYSIFTLLMVTNLLFSSVSSIFAIELEPAEQVESVEVIESKPVEEEVESESSSQEESEESVQEEIVEVEESSEELIEVEEESTPIETEEAVSESTETVEEPQSEVESQESEEPVEEEVDETKGLEEYNREEIHALAMELMEEDLQGKNSEMMQISLFSRFSSSTGIGHVDNFLNKIVPYAIEDSKTSGVLPSITIAQGALESAWGLSGLTVNANNLFGIKASNDWKGPVYNVVTGEYSAPVYDSSGKLIKDGYWYETVAGFRKYDSWLGSIKDHGAFFTGTEWRKENYKHVVGEKDYRKAAQALLNAGYATDPGYANKLIAIIESYQLYEHDAAVIIKEPVLNAEYHVQKKGWLSKKGSHLLLGNVGDDLRVEDFRFRLPELKNVEISFDAHIEKRGWINNIKEGRSAGNQGFSRRLEAIKLNLTGSEAQNYNIYYRVYSDTIGWSGWAKNGQPAGTEGYAKKIQSLEVMVTGKGDAPVSMSGTSFRTYQEPSIHYASQLQYSGWIDTVKNGRLSGTIGKARRLEALTVNLSSQPYSGGLSYQTYAQTYGWLPTVSDNMVSGTVGEGKRLEAIKVSLTGAMAQEFDVYYRTHIQTYGWTGWAKNGQPSGSENLSRRLEAVEIRLVKKGRSAPGTQKNYFYK</sequence>
<dbReference type="PANTHER" id="PTHR33308:SF9">
    <property type="entry name" value="PEPTIDOGLYCAN HYDROLASE FLGJ"/>
    <property type="match status" value="1"/>
</dbReference>
<keyword evidence="4" id="KW-0732">Signal</keyword>
<dbReference type="AlphaFoldDB" id="A0A1S6IM96"/>
<dbReference type="InterPro" id="IPR006637">
    <property type="entry name" value="ChW"/>
</dbReference>
<feature type="region of interest" description="Disordered" evidence="3">
    <location>
        <begin position="43"/>
        <end position="128"/>
    </location>
</feature>
<evidence type="ECO:0000259" key="5">
    <source>
        <dbReference type="SMART" id="SM00047"/>
    </source>
</evidence>
<dbReference type="EMBL" id="CP019728">
    <property type="protein sequence ID" value="AQS52672.1"/>
    <property type="molecule type" value="Genomic_DNA"/>
</dbReference>
<dbReference type="Pfam" id="PF01832">
    <property type="entry name" value="Glucosaminidase"/>
    <property type="match status" value="1"/>
</dbReference>
<evidence type="ECO:0000256" key="1">
    <source>
        <dbReference type="ARBA" id="ARBA00010266"/>
    </source>
</evidence>
<accession>A0A1S6IM96</accession>
<dbReference type="InterPro" id="IPR051056">
    <property type="entry name" value="Glycosyl_Hydrolase_73"/>
</dbReference>
<evidence type="ECO:0000313" key="7">
    <source>
        <dbReference type="Proteomes" id="UP000188993"/>
    </source>
</evidence>
<dbReference type="GO" id="GO:0016798">
    <property type="term" value="F:hydrolase activity, acting on glycosyl bonds"/>
    <property type="evidence" value="ECO:0007669"/>
    <property type="project" value="UniProtKB-KW"/>
</dbReference>
<proteinExistence type="inferred from homology"/>
<dbReference type="InterPro" id="IPR002901">
    <property type="entry name" value="MGlyc_endo_b_GlcNAc-like_dom"/>
</dbReference>
<protein>
    <submittedName>
        <fullName evidence="6">Exo-glucosaminidase LytG</fullName>
        <ecNumber evidence="6">3.2.1.-</ecNumber>
    </submittedName>
</protein>
<keyword evidence="2 6" id="KW-0378">Hydrolase</keyword>
<dbReference type="Pfam" id="PF07538">
    <property type="entry name" value="ChW"/>
    <property type="match status" value="5"/>
</dbReference>
<dbReference type="EC" id="3.2.1.-" evidence="6"/>
<dbReference type="PANTHER" id="PTHR33308">
    <property type="entry name" value="PEPTIDOGLYCAN HYDROLASE FLGJ"/>
    <property type="match status" value="1"/>
</dbReference>
<keyword evidence="7" id="KW-1185">Reference proteome</keyword>